<dbReference type="InterPro" id="IPR011990">
    <property type="entry name" value="TPR-like_helical_dom_sf"/>
</dbReference>
<sequence>MDPLIPIDEAIVNDIRSTIRQCTERGLLASAKWSVGAFSSCIYSQARLTHIPRLSEMFMSIPSAKRTHTRPPPPPVDEQEQAEQDYIAAARQSMSDKQFQRAAYIVRDCRSDKARYYNLYCQYLSHERLALDEWYRLSDKKEQPTSPVNNEIPILLEDVAHSTEPWLMFIEALFLSRMSRKEEAITALLNVVASAPWIWAAWCLLGDCIDSEKEYNDVLARIPLLANHPVVYMFRAKMLNDLHLASTQVQICDHLLSPEFFPASLWVMSMKSRGYACLSSVTFYGPMVIAKVLNSSEYRDAQTQFERILSIEPDRLEDIDFFSDILYVMDNKEKLSSYAQKFQEKDKNRPEVCCFIGNAYSIRTEHENAVKYFRRATYLDRTYYHAWTSMGHEYLVMGNTHAAIEAYRRTLDITKKDYRAWAGMGQAYRVLGMYNYSLYYYERASALRPNDVTIWDGLGSCYEDTERIQEAISAYSRALKIGINQSLPGINWKLGSIFRSMDVWSAAEQHFRTVVQIGEGAEGRLNNSEPYLGSLLALSERSIRFDSGNLSEAKEYLERVAASNTELAGRAAAMLKAVKAKMGLKGKI</sequence>
<protein>
    <recommendedName>
        <fullName evidence="8">Cdc23 domain-containing protein</fullName>
    </recommendedName>
</protein>
<dbReference type="Gene3D" id="1.25.40.10">
    <property type="entry name" value="Tetratricopeptide repeat domain"/>
    <property type="match status" value="2"/>
</dbReference>
<dbReference type="Pfam" id="PF04049">
    <property type="entry name" value="ANAPC8"/>
    <property type="match status" value="1"/>
</dbReference>
<dbReference type="SMART" id="SM00028">
    <property type="entry name" value="TPR"/>
    <property type="match status" value="4"/>
</dbReference>
<keyword evidence="3" id="KW-0498">Mitosis</keyword>
<dbReference type="PANTHER" id="PTHR12558">
    <property type="entry name" value="CELL DIVISION CYCLE 16,23,27"/>
    <property type="match status" value="1"/>
</dbReference>
<dbReference type="PROSITE" id="PS50005">
    <property type="entry name" value="TPR"/>
    <property type="match status" value="3"/>
</dbReference>
<dbReference type="GO" id="GO:0031145">
    <property type="term" value="P:anaphase-promoting complex-dependent catabolic process"/>
    <property type="evidence" value="ECO:0007669"/>
    <property type="project" value="TreeGrafter"/>
</dbReference>
<dbReference type="Pfam" id="PF13181">
    <property type="entry name" value="TPR_8"/>
    <property type="match status" value="2"/>
</dbReference>
<dbReference type="InterPro" id="IPR019734">
    <property type="entry name" value="TPR_rpt"/>
</dbReference>
<keyword evidence="5 7" id="KW-0802">TPR repeat</keyword>
<evidence type="ECO:0000259" key="8">
    <source>
        <dbReference type="Pfam" id="PF04049"/>
    </source>
</evidence>
<dbReference type="SUPFAM" id="SSF48452">
    <property type="entry name" value="TPR-like"/>
    <property type="match status" value="2"/>
</dbReference>
<evidence type="ECO:0000313" key="10">
    <source>
        <dbReference type="Proteomes" id="UP001175226"/>
    </source>
</evidence>
<feature type="repeat" description="TPR" evidence="7">
    <location>
        <begin position="384"/>
        <end position="417"/>
    </location>
</feature>
<reference evidence="9" key="1">
    <citation type="submission" date="2023-06" db="EMBL/GenBank/DDBJ databases">
        <authorList>
            <consortium name="Lawrence Berkeley National Laboratory"/>
            <person name="Ahrendt S."/>
            <person name="Sahu N."/>
            <person name="Indic B."/>
            <person name="Wong-Bajracharya J."/>
            <person name="Merenyi Z."/>
            <person name="Ke H.-M."/>
            <person name="Monk M."/>
            <person name="Kocsube S."/>
            <person name="Drula E."/>
            <person name="Lipzen A."/>
            <person name="Balint B."/>
            <person name="Henrissat B."/>
            <person name="Andreopoulos B."/>
            <person name="Martin F.M."/>
            <person name="Harder C.B."/>
            <person name="Rigling D."/>
            <person name="Ford K.L."/>
            <person name="Foster G.D."/>
            <person name="Pangilinan J."/>
            <person name="Papanicolaou A."/>
            <person name="Barry K."/>
            <person name="LaButti K."/>
            <person name="Viragh M."/>
            <person name="Koriabine M."/>
            <person name="Yan M."/>
            <person name="Riley R."/>
            <person name="Champramary S."/>
            <person name="Plett K.L."/>
            <person name="Tsai I.J."/>
            <person name="Slot J."/>
            <person name="Sipos G."/>
            <person name="Plett J."/>
            <person name="Nagy L.G."/>
            <person name="Grigoriev I.V."/>
        </authorList>
    </citation>
    <scope>NUCLEOTIDE SEQUENCE</scope>
    <source>
        <strain evidence="9">FPL87.14</strain>
    </source>
</reference>
<dbReference type="EMBL" id="JAUEPT010000046">
    <property type="protein sequence ID" value="KAK0437884.1"/>
    <property type="molecule type" value="Genomic_DNA"/>
</dbReference>
<keyword evidence="6" id="KW-0131">Cell cycle</keyword>
<keyword evidence="4" id="KW-0833">Ubl conjugation pathway</keyword>
<feature type="domain" description="Cdc23" evidence="8">
    <location>
        <begin position="13"/>
        <end position="269"/>
    </location>
</feature>
<dbReference type="GO" id="GO:0005680">
    <property type="term" value="C:anaphase-promoting complex"/>
    <property type="evidence" value="ECO:0007669"/>
    <property type="project" value="InterPro"/>
</dbReference>
<dbReference type="PANTHER" id="PTHR12558:SF10">
    <property type="entry name" value="CELL DIVISION CYCLE PROTEIN 23 HOMOLOG"/>
    <property type="match status" value="1"/>
</dbReference>
<accession>A0AA39MLA3</accession>
<evidence type="ECO:0000256" key="1">
    <source>
        <dbReference type="ARBA" id="ARBA00022618"/>
    </source>
</evidence>
<keyword evidence="1" id="KW-0132">Cell division</keyword>
<evidence type="ECO:0000313" key="9">
    <source>
        <dbReference type="EMBL" id="KAK0437884.1"/>
    </source>
</evidence>
<dbReference type="Pfam" id="PF13432">
    <property type="entry name" value="TPR_16"/>
    <property type="match status" value="1"/>
</dbReference>
<dbReference type="InterPro" id="IPR007192">
    <property type="entry name" value="APC8"/>
</dbReference>
<evidence type="ECO:0000256" key="3">
    <source>
        <dbReference type="ARBA" id="ARBA00022776"/>
    </source>
</evidence>
<dbReference type="Proteomes" id="UP001175226">
    <property type="component" value="Unassembled WGS sequence"/>
</dbReference>
<dbReference type="GO" id="GO:0016567">
    <property type="term" value="P:protein ubiquitination"/>
    <property type="evidence" value="ECO:0007669"/>
    <property type="project" value="TreeGrafter"/>
</dbReference>
<evidence type="ECO:0000256" key="4">
    <source>
        <dbReference type="ARBA" id="ARBA00022786"/>
    </source>
</evidence>
<evidence type="ECO:0000256" key="6">
    <source>
        <dbReference type="ARBA" id="ARBA00023306"/>
    </source>
</evidence>
<organism evidence="9 10">
    <name type="scientific">Armillaria borealis</name>
    <dbReference type="NCBI Taxonomy" id="47425"/>
    <lineage>
        <taxon>Eukaryota</taxon>
        <taxon>Fungi</taxon>
        <taxon>Dikarya</taxon>
        <taxon>Basidiomycota</taxon>
        <taxon>Agaricomycotina</taxon>
        <taxon>Agaricomycetes</taxon>
        <taxon>Agaricomycetidae</taxon>
        <taxon>Agaricales</taxon>
        <taxon>Marasmiineae</taxon>
        <taxon>Physalacriaceae</taxon>
        <taxon>Armillaria</taxon>
    </lineage>
</organism>
<evidence type="ECO:0000256" key="2">
    <source>
        <dbReference type="ARBA" id="ARBA00022737"/>
    </source>
</evidence>
<dbReference type="GO" id="GO:0051301">
    <property type="term" value="P:cell division"/>
    <property type="evidence" value="ECO:0007669"/>
    <property type="project" value="UniProtKB-KW"/>
</dbReference>
<keyword evidence="10" id="KW-1185">Reference proteome</keyword>
<dbReference type="GO" id="GO:0045842">
    <property type="term" value="P:positive regulation of mitotic metaphase/anaphase transition"/>
    <property type="evidence" value="ECO:0007669"/>
    <property type="project" value="TreeGrafter"/>
</dbReference>
<comment type="caution">
    <text evidence="9">The sequence shown here is derived from an EMBL/GenBank/DDBJ whole genome shotgun (WGS) entry which is preliminary data.</text>
</comment>
<feature type="repeat" description="TPR" evidence="7">
    <location>
        <begin position="452"/>
        <end position="485"/>
    </location>
</feature>
<feature type="repeat" description="TPR" evidence="7">
    <location>
        <begin position="418"/>
        <end position="451"/>
    </location>
</feature>
<keyword evidence="2" id="KW-0677">Repeat</keyword>
<evidence type="ECO:0000256" key="5">
    <source>
        <dbReference type="ARBA" id="ARBA00022803"/>
    </source>
</evidence>
<proteinExistence type="predicted"/>
<dbReference type="AlphaFoldDB" id="A0AA39MLA3"/>
<name>A0AA39MLA3_9AGAR</name>
<gene>
    <name evidence="9" type="ORF">EV421DRAFT_1000031</name>
</gene>
<evidence type="ECO:0000256" key="7">
    <source>
        <dbReference type="PROSITE-ProRule" id="PRU00339"/>
    </source>
</evidence>